<accession>E4Y1F7</accession>
<dbReference type="AlphaFoldDB" id="E4Y1F7"/>
<feature type="compositionally biased region" description="Pro residues" evidence="1">
    <location>
        <begin position="16"/>
        <end position="27"/>
    </location>
</feature>
<sequence>MAKDKTTSKGATRAPTPRPSSPTPMPSSPATMSVKYFKTVEHLSLKELALICRQYSLPYKTGDTKKDMAKQIQKLMPSFLTNLKWKYFFIQEEKTLKIIGKPRDSAVFVQKEAKSHHIMDCDAILEEITALRMLAFEDEQMSLSSDCEDEDDDENITIKHEYKLLLPVQKLTRFLNIQNLLMKGTLRQVIIHKAVSRHAKMDQHTRLTSKRLIKSLFVHFRVLRRVLLATNLCQNSHNSKTNRNRMWKLLF</sequence>
<evidence type="ECO:0000313" key="3">
    <source>
        <dbReference type="Proteomes" id="UP000001307"/>
    </source>
</evidence>
<protein>
    <submittedName>
        <fullName evidence="2">Uncharacterized protein</fullName>
    </submittedName>
</protein>
<keyword evidence="3" id="KW-1185">Reference proteome</keyword>
<dbReference type="Proteomes" id="UP000001307">
    <property type="component" value="Unassembled WGS sequence"/>
</dbReference>
<dbReference type="EMBL" id="FN653622">
    <property type="protein sequence ID" value="CBY15701.1"/>
    <property type="molecule type" value="Genomic_DNA"/>
</dbReference>
<proteinExistence type="predicted"/>
<evidence type="ECO:0000313" key="2">
    <source>
        <dbReference type="EMBL" id="CBY15701.1"/>
    </source>
</evidence>
<name>E4Y1F7_OIKDI</name>
<evidence type="ECO:0000256" key="1">
    <source>
        <dbReference type="SAM" id="MobiDB-lite"/>
    </source>
</evidence>
<reference evidence="2" key="1">
    <citation type="journal article" date="2010" name="Science">
        <title>Plasticity of animal genome architecture unmasked by rapid evolution of a pelagic tunicate.</title>
        <authorList>
            <person name="Denoeud F."/>
            <person name="Henriet S."/>
            <person name="Mungpakdee S."/>
            <person name="Aury J.M."/>
            <person name="Da Silva C."/>
            <person name="Brinkmann H."/>
            <person name="Mikhaleva J."/>
            <person name="Olsen L.C."/>
            <person name="Jubin C."/>
            <person name="Canestro C."/>
            <person name="Bouquet J.M."/>
            <person name="Danks G."/>
            <person name="Poulain J."/>
            <person name="Campsteijn C."/>
            <person name="Adamski M."/>
            <person name="Cross I."/>
            <person name="Yadetie F."/>
            <person name="Muffato M."/>
            <person name="Louis A."/>
            <person name="Butcher S."/>
            <person name="Tsagkogeorga G."/>
            <person name="Konrad A."/>
            <person name="Singh S."/>
            <person name="Jensen M.F."/>
            <person name="Cong E.H."/>
            <person name="Eikeseth-Otteraa H."/>
            <person name="Noel B."/>
            <person name="Anthouard V."/>
            <person name="Porcel B.M."/>
            <person name="Kachouri-Lafond R."/>
            <person name="Nishino A."/>
            <person name="Ugolini M."/>
            <person name="Chourrout P."/>
            <person name="Nishida H."/>
            <person name="Aasland R."/>
            <person name="Huzurbazar S."/>
            <person name="Westhof E."/>
            <person name="Delsuc F."/>
            <person name="Lehrach H."/>
            <person name="Reinhardt R."/>
            <person name="Weissenbach J."/>
            <person name="Roy S.W."/>
            <person name="Artiguenave F."/>
            <person name="Postlethwait J.H."/>
            <person name="Manak J.R."/>
            <person name="Thompson E.M."/>
            <person name="Jaillon O."/>
            <person name="Du Pasquier L."/>
            <person name="Boudinot P."/>
            <person name="Liberles D.A."/>
            <person name="Volff J.N."/>
            <person name="Philippe H."/>
            <person name="Lenhard B."/>
            <person name="Roest Crollius H."/>
            <person name="Wincker P."/>
            <person name="Chourrout D."/>
        </authorList>
    </citation>
    <scope>NUCLEOTIDE SEQUENCE [LARGE SCALE GENOMIC DNA]</scope>
</reference>
<gene>
    <name evidence="2" type="ORF">GSOID_T00014009001</name>
</gene>
<organism evidence="2">
    <name type="scientific">Oikopleura dioica</name>
    <name type="common">Tunicate</name>
    <dbReference type="NCBI Taxonomy" id="34765"/>
    <lineage>
        <taxon>Eukaryota</taxon>
        <taxon>Metazoa</taxon>
        <taxon>Chordata</taxon>
        <taxon>Tunicata</taxon>
        <taxon>Appendicularia</taxon>
        <taxon>Copelata</taxon>
        <taxon>Oikopleuridae</taxon>
        <taxon>Oikopleura</taxon>
    </lineage>
</organism>
<dbReference type="InParanoid" id="E4Y1F7"/>
<feature type="non-terminal residue" evidence="2">
    <location>
        <position position="251"/>
    </location>
</feature>
<feature type="region of interest" description="Disordered" evidence="1">
    <location>
        <begin position="1"/>
        <end position="29"/>
    </location>
</feature>